<gene>
    <name evidence="2" type="primary">neuC</name>
    <name evidence="2" type="ORF">DMY87_01575</name>
</gene>
<dbReference type="InterPro" id="IPR029767">
    <property type="entry name" value="WecB-like"/>
</dbReference>
<evidence type="ECO:0000259" key="1">
    <source>
        <dbReference type="Pfam" id="PF02350"/>
    </source>
</evidence>
<evidence type="ECO:0000313" key="2">
    <source>
        <dbReference type="EMBL" id="PYB77094.1"/>
    </source>
</evidence>
<protein>
    <submittedName>
        <fullName evidence="2">UDP-N-acetylglucosamine 2-epimerase (Hydrolyzing)</fullName>
    </submittedName>
</protein>
<reference evidence="2 3" key="1">
    <citation type="submission" date="2018-06" db="EMBL/GenBank/DDBJ databases">
        <title>Rhizobium wuzhouense sp. nov., isolated from roots of Oryza officinalis.</title>
        <authorList>
            <person name="Yuan T."/>
        </authorList>
    </citation>
    <scope>NUCLEOTIDE SEQUENCE [LARGE SCALE GENOMIC DNA]</scope>
    <source>
        <strain evidence="2 3">W44</strain>
    </source>
</reference>
<keyword evidence="3" id="KW-1185">Reference proteome</keyword>
<name>A0ABX5NVE8_9HYPH</name>
<dbReference type="PANTHER" id="PTHR43174">
    <property type="entry name" value="UDP-N-ACETYLGLUCOSAMINE 2-EPIMERASE"/>
    <property type="match status" value="1"/>
</dbReference>
<comment type="caution">
    <text evidence="2">The sequence shown here is derived from an EMBL/GenBank/DDBJ whole genome shotgun (WGS) entry which is preliminary data.</text>
</comment>
<evidence type="ECO:0000313" key="3">
    <source>
        <dbReference type="Proteomes" id="UP000247536"/>
    </source>
</evidence>
<dbReference type="SUPFAM" id="SSF53756">
    <property type="entry name" value="UDP-Glycosyltransferase/glycogen phosphorylase"/>
    <property type="match status" value="1"/>
</dbReference>
<dbReference type="EMBL" id="QJRY01000001">
    <property type="protein sequence ID" value="PYB77094.1"/>
    <property type="molecule type" value="Genomic_DNA"/>
</dbReference>
<feature type="domain" description="UDP-N-acetylglucosamine 2-epimerase" evidence="1">
    <location>
        <begin position="23"/>
        <end position="362"/>
    </location>
</feature>
<dbReference type="CDD" id="cd03786">
    <property type="entry name" value="GTB_UDP-GlcNAc_2-Epimerase"/>
    <property type="match status" value="1"/>
</dbReference>
<dbReference type="Gene3D" id="3.40.50.2000">
    <property type="entry name" value="Glycogen Phosphorylase B"/>
    <property type="match status" value="2"/>
</dbReference>
<dbReference type="PANTHER" id="PTHR43174:SF3">
    <property type="entry name" value="UDP-N-ACETYLGLUCOSAMINE 2-EPIMERASE"/>
    <property type="match status" value="1"/>
</dbReference>
<organism evidence="2 3">
    <name type="scientific">Rhizobium wuzhouense</name>
    <dbReference type="NCBI Taxonomy" id="1986026"/>
    <lineage>
        <taxon>Bacteria</taxon>
        <taxon>Pseudomonadati</taxon>
        <taxon>Pseudomonadota</taxon>
        <taxon>Alphaproteobacteria</taxon>
        <taxon>Hyphomicrobiales</taxon>
        <taxon>Rhizobiaceae</taxon>
        <taxon>Rhizobium/Agrobacterium group</taxon>
        <taxon>Rhizobium</taxon>
    </lineage>
</organism>
<dbReference type="InterPro" id="IPR003331">
    <property type="entry name" value="UDP_GlcNAc_Epimerase_2_dom"/>
</dbReference>
<dbReference type="Proteomes" id="UP000247536">
    <property type="component" value="Unassembled WGS sequence"/>
</dbReference>
<dbReference type="InterPro" id="IPR020004">
    <property type="entry name" value="UDP-GlcNAc_Epase"/>
</dbReference>
<dbReference type="RefSeq" id="WP_110789527.1">
    <property type="nucleotide sequence ID" value="NZ_QJRY01000001.1"/>
</dbReference>
<accession>A0ABX5NVE8</accession>
<sequence length="377" mass="40393">MKRQILYVTGTRADFGLMARTLREIDADSALELSILITGMHLSPIYGSTVKEIVAEGLRIAAEVPVDLNTSTGAGMARNLGEMVIRFTDVMERERPDVVLLLGDRGEMLAGAISALHLNIPCAHVHGGERSGTVDEPVRHAISKLSHIHFTTSDDAATRLARMGEDPSRIFVSGAPGLDGLTELASKDRAALAGEYGLDPARPTALMVFHPVLQEQVTAFDDTVSIVEALQARGLQAVIIAPNSDAGADEVRYALKRYDSHEGFLILPHLPRGDFVSWMAVCDVMIGNSSSGIIEAATFGTPVINVGTRQNLRLRNDNVKDVALSRGALEVALGEALSAGKLSRRNVYGKGTAFETITRTLKSIDLGPATLSKVNSF</sequence>
<dbReference type="NCBIfam" id="TIGR03568">
    <property type="entry name" value="NeuC_NnaA"/>
    <property type="match status" value="1"/>
</dbReference>
<proteinExistence type="predicted"/>
<dbReference type="Pfam" id="PF02350">
    <property type="entry name" value="Epimerase_2"/>
    <property type="match status" value="1"/>
</dbReference>